<dbReference type="InterPro" id="IPR009597">
    <property type="entry name" value="DUF1206"/>
</dbReference>
<keyword evidence="1" id="KW-0812">Transmembrane</keyword>
<dbReference type="RefSeq" id="WP_216834174.1">
    <property type="nucleotide sequence ID" value="NZ_JAFNJS010000001.1"/>
</dbReference>
<accession>A0ABV7BRC8</accession>
<gene>
    <name evidence="3" type="ORF">ACFOD3_02160</name>
</gene>
<keyword evidence="1" id="KW-0472">Membrane</keyword>
<protein>
    <submittedName>
        <fullName evidence="3">DUF1206 domain-containing protein</fullName>
    </submittedName>
</protein>
<dbReference type="Proteomes" id="UP001595420">
    <property type="component" value="Unassembled WGS sequence"/>
</dbReference>
<proteinExistence type="predicted"/>
<reference evidence="4" key="1">
    <citation type="journal article" date="2019" name="Int. J. Syst. Evol. Microbiol.">
        <title>The Global Catalogue of Microorganisms (GCM) 10K type strain sequencing project: providing services to taxonomists for standard genome sequencing and annotation.</title>
        <authorList>
            <consortium name="The Broad Institute Genomics Platform"/>
            <consortium name="The Broad Institute Genome Sequencing Center for Infectious Disease"/>
            <person name="Wu L."/>
            <person name="Ma J."/>
        </authorList>
    </citation>
    <scope>NUCLEOTIDE SEQUENCE [LARGE SCALE GENOMIC DNA]</scope>
    <source>
        <strain evidence="4">CGMCC 1.16855</strain>
    </source>
</reference>
<feature type="transmembrane region" description="Helical" evidence="1">
    <location>
        <begin position="54"/>
        <end position="73"/>
    </location>
</feature>
<dbReference type="EMBL" id="JBHRSB010000001">
    <property type="protein sequence ID" value="MFC2998675.1"/>
    <property type="molecule type" value="Genomic_DNA"/>
</dbReference>
<evidence type="ECO:0000313" key="3">
    <source>
        <dbReference type="EMBL" id="MFC2998675.1"/>
    </source>
</evidence>
<organism evidence="3 4">
    <name type="scientific">Falsiroseomonas tokyonensis</name>
    <dbReference type="NCBI Taxonomy" id="430521"/>
    <lineage>
        <taxon>Bacteria</taxon>
        <taxon>Pseudomonadati</taxon>
        <taxon>Pseudomonadota</taxon>
        <taxon>Alphaproteobacteria</taxon>
        <taxon>Acetobacterales</taxon>
        <taxon>Roseomonadaceae</taxon>
        <taxon>Falsiroseomonas</taxon>
    </lineage>
</organism>
<keyword evidence="4" id="KW-1185">Reference proteome</keyword>
<evidence type="ECO:0000256" key="1">
    <source>
        <dbReference type="SAM" id="Phobius"/>
    </source>
</evidence>
<evidence type="ECO:0000313" key="4">
    <source>
        <dbReference type="Proteomes" id="UP001595420"/>
    </source>
</evidence>
<evidence type="ECO:0000259" key="2">
    <source>
        <dbReference type="Pfam" id="PF06724"/>
    </source>
</evidence>
<name>A0ABV7BRC8_9PROT</name>
<feature type="transmembrane region" description="Helical" evidence="1">
    <location>
        <begin position="12"/>
        <end position="33"/>
    </location>
</feature>
<comment type="caution">
    <text evidence="3">The sequence shown here is derived from an EMBL/GenBank/DDBJ whole genome shotgun (WGS) entry which is preliminary data.</text>
</comment>
<feature type="domain" description="DUF1206" evidence="2">
    <location>
        <begin position="10"/>
        <end position="77"/>
    </location>
</feature>
<keyword evidence="1" id="KW-1133">Transmembrane helix</keyword>
<sequence>MDLLPLIARAGYAARGAVYLIVGAISVLAAFELRERPIGARGSLEVLATWPGGPLLLLVLGTGLSGFAIWRVVQALLDTEDLGRSAIGLVHRLGLTGSGTLYGLMGWSALEGADSLEDLVPRNLGAEALQGVLESWIAEELLLGVAAFAALAGLGNALKALSRHLMTDLSCPRSMQPWVAMCGRVGYGTRAALLLLLAERLGVTALDDSRALHLVTLGEVLAVLEPAPESLLLLAGAGAGLFCFGAFGMAEALWRGFRERPVEDRDPHSD</sequence>
<feature type="transmembrane region" description="Helical" evidence="1">
    <location>
        <begin position="231"/>
        <end position="250"/>
    </location>
</feature>
<feature type="transmembrane region" description="Helical" evidence="1">
    <location>
        <begin position="141"/>
        <end position="158"/>
    </location>
</feature>
<dbReference type="Pfam" id="PF06724">
    <property type="entry name" value="DUF1206"/>
    <property type="match status" value="1"/>
</dbReference>